<evidence type="ECO:0000256" key="1">
    <source>
        <dbReference type="SAM" id="Coils"/>
    </source>
</evidence>
<sequence length="270" mass="29984">MSVNALSSGENSKAPPRNVASSLHPKQGNHSENFETLAQAAPWINDVLHQARQAQQTIVTALENAIAVTNSRMDRVLTTSSAHFNRSLDTLQDVKAECHVYEDITIGKIKEGIDVASSHPLTTIGAFLGLVFLGLKRPRRYLYCKARRLLSTEEAMLSNADVQVKELKKSIDALKGESEKLERNAVKAEQELMRGKTKLRQAGKQIRSVIRSAYKIERQAAGLKDVLKELPRREASLFRSQVSKIASEATKERNFLTKEVTKISNHGISV</sequence>
<accession>A0AAV0EXW1</accession>
<evidence type="ECO:0000256" key="2">
    <source>
        <dbReference type="SAM" id="MobiDB-lite"/>
    </source>
</evidence>
<gene>
    <name evidence="3" type="ORF">CEPIT_LOCUS18331</name>
    <name evidence="4" type="ORF">CEPIT_LOCUS28822</name>
</gene>
<dbReference type="EMBL" id="CAMAPF010000146">
    <property type="protein sequence ID" value="CAH9108400.1"/>
    <property type="molecule type" value="Genomic_DNA"/>
</dbReference>
<name>A0AAV0EXW1_9ASTE</name>
<dbReference type="EMBL" id="CAMAPF010000948">
    <property type="protein sequence ID" value="CAH9128090.1"/>
    <property type="molecule type" value="Genomic_DNA"/>
</dbReference>
<feature type="compositionally biased region" description="Polar residues" evidence="2">
    <location>
        <begin position="1"/>
        <end position="11"/>
    </location>
</feature>
<dbReference type="InterPro" id="IPR053284">
    <property type="entry name" value="RGS1-HXK1_interactor"/>
</dbReference>
<dbReference type="PANTHER" id="PTHR34554">
    <property type="entry name" value="RGS1-HXK1-INTERACTING PROTEIN 1"/>
    <property type="match status" value="1"/>
</dbReference>
<keyword evidence="1" id="KW-0175">Coiled coil</keyword>
<organism evidence="4 5">
    <name type="scientific">Cuscuta epithymum</name>
    <dbReference type="NCBI Taxonomy" id="186058"/>
    <lineage>
        <taxon>Eukaryota</taxon>
        <taxon>Viridiplantae</taxon>
        <taxon>Streptophyta</taxon>
        <taxon>Embryophyta</taxon>
        <taxon>Tracheophyta</taxon>
        <taxon>Spermatophyta</taxon>
        <taxon>Magnoliopsida</taxon>
        <taxon>eudicotyledons</taxon>
        <taxon>Gunneridae</taxon>
        <taxon>Pentapetalae</taxon>
        <taxon>asterids</taxon>
        <taxon>lamiids</taxon>
        <taxon>Solanales</taxon>
        <taxon>Convolvulaceae</taxon>
        <taxon>Cuscuteae</taxon>
        <taxon>Cuscuta</taxon>
        <taxon>Cuscuta subgen. Cuscuta</taxon>
    </lineage>
</organism>
<dbReference type="Proteomes" id="UP001152523">
    <property type="component" value="Unassembled WGS sequence"/>
</dbReference>
<feature type="coiled-coil region" evidence="1">
    <location>
        <begin position="157"/>
        <end position="198"/>
    </location>
</feature>
<evidence type="ECO:0000313" key="4">
    <source>
        <dbReference type="EMBL" id="CAH9128090.1"/>
    </source>
</evidence>
<dbReference type="PANTHER" id="PTHR34554:SF1">
    <property type="entry name" value="ALANINE-TRNA LIGASE"/>
    <property type="match status" value="1"/>
</dbReference>
<proteinExistence type="predicted"/>
<dbReference type="AlphaFoldDB" id="A0AAV0EXW1"/>
<keyword evidence="5" id="KW-1185">Reference proteome</keyword>
<reference evidence="4" key="1">
    <citation type="submission" date="2022-07" db="EMBL/GenBank/DDBJ databases">
        <authorList>
            <person name="Macas J."/>
            <person name="Novak P."/>
            <person name="Neumann P."/>
        </authorList>
    </citation>
    <scope>NUCLEOTIDE SEQUENCE</scope>
</reference>
<evidence type="ECO:0000313" key="5">
    <source>
        <dbReference type="Proteomes" id="UP001152523"/>
    </source>
</evidence>
<comment type="caution">
    <text evidence="4">The sequence shown here is derived from an EMBL/GenBank/DDBJ whole genome shotgun (WGS) entry which is preliminary data.</text>
</comment>
<evidence type="ECO:0000313" key="3">
    <source>
        <dbReference type="EMBL" id="CAH9108400.1"/>
    </source>
</evidence>
<protein>
    <submittedName>
        <fullName evidence="4">Uncharacterized protein</fullName>
    </submittedName>
</protein>
<feature type="region of interest" description="Disordered" evidence="2">
    <location>
        <begin position="1"/>
        <end position="30"/>
    </location>
</feature>